<dbReference type="Proteomes" id="UP000253046">
    <property type="component" value="Unassembled WGS sequence"/>
</dbReference>
<keyword evidence="4" id="KW-0249">Electron transport</keyword>
<evidence type="ECO:0000256" key="9">
    <source>
        <dbReference type="PIRSR" id="PIRSR000077-1"/>
    </source>
</evidence>
<feature type="site" description="Contributes to redox potential value" evidence="9">
    <location>
        <position position="35"/>
    </location>
</feature>
<dbReference type="PIRSF" id="PIRSF000077">
    <property type="entry name" value="Thioredoxin"/>
    <property type="match status" value="1"/>
</dbReference>
<comment type="caution">
    <text evidence="12">The sequence shown here is derived from an EMBL/GenBank/DDBJ whole genome shotgun (WGS) entry which is preliminary data.</text>
</comment>
<dbReference type="NCBIfam" id="TIGR01068">
    <property type="entry name" value="thioredoxin"/>
    <property type="match status" value="1"/>
</dbReference>
<evidence type="ECO:0000256" key="8">
    <source>
        <dbReference type="PIRNR" id="PIRNR000077"/>
    </source>
</evidence>
<evidence type="ECO:0000256" key="7">
    <source>
        <dbReference type="NCBIfam" id="TIGR01068"/>
    </source>
</evidence>
<proteinExistence type="inferred from homology"/>
<feature type="active site" description="Nucleophile" evidence="9">
    <location>
        <position position="36"/>
    </location>
</feature>
<dbReference type="InterPro" id="IPR013766">
    <property type="entry name" value="Thioredoxin_domain"/>
</dbReference>
<keyword evidence="3" id="KW-0813">Transport</keyword>
<dbReference type="GO" id="GO:0005829">
    <property type="term" value="C:cytosol"/>
    <property type="evidence" value="ECO:0007669"/>
    <property type="project" value="TreeGrafter"/>
</dbReference>
<evidence type="ECO:0000256" key="3">
    <source>
        <dbReference type="ARBA" id="ARBA00022448"/>
    </source>
</evidence>
<protein>
    <recommendedName>
        <fullName evidence="7 8">Thioredoxin</fullName>
    </recommendedName>
</protein>
<dbReference type="Pfam" id="PF00085">
    <property type="entry name" value="Thioredoxin"/>
    <property type="match status" value="1"/>
</dbReference>
<evidence type="ECO:0000256" key="1">
    <source>
        <dbReference type="ARBA" id="ARBA00003318"/>
    </source>
</evidence>
<evidence type="ECO:0000256" key="10">
    <source>
        <dbReference type="PIRSR" id="PIRSR000077-4"/>
    </source>
</evidence>
<evidence type="ECO:0000313" key="13">
    <source>
        <dbReference type="Proteomes" id="UP000253046"/>
    </source>
</evidence>
<feature type="site" description="Deprotonates C-terminal active site Cys" evidence="9">
    <location>
        <position position="27"/>
    </location>
</feature>
<dbReference type="GO" id="GO:0015035">
    <property type="term" value="F:protein-disulfide reductase activity"/>
    <property type="evidence" value="ECO:0007669"/>
    <property type="project" value="UniProtKB-UniRule"/>
</dbReference>
<evidence type="ECO:0000256" key="5">
    <source>
        <dbReference type="ARBA" id="ARBA00023157"/>
    </source>
</evidence>
<dbReference type="SUPFAM" id="SSF52833">
    <property type="entry name" value="Thioredoxin-like"/>
    <property type="match status" value="1"/>
</dbReference>
<name>A0A366I4U8_9GAMM</name>
<comment type="function">
    <text evidence="1">Participates in various redox reactions through the reversible oxidation of its active center dithiol to a disulfide and catalyzes dithiol-disulfide exchange reactions.</text>
</comment>
<evidence type="ECO:0000256" key="4">
    <source>
        <dbReference type="ARBA" id="ARBA00022982"/>
    </source>
</evidence>
<dbReference type="RefSeq" id="WP_113866070.1">
    <property type="nucleotide sequence ID" value="NZ_AGJP01000001.1"/>
</dbReference>
<dbReference type="PROSITE" id="PS51352">
    <property type="entry name" value="THIOREDOXIN_2"/>
    <property type="match status" value="1"/>
</dbReference>
<dbReference type="PROSITE" id="PS00194">
    <property type="entry name" value="THIOREDOXIN_1"/>
    <property type="match status" value="1"/>
</dbReference>
<keyword evidence="5 10" id="KW-1015">Disulfide bond</keyword>
<dbReference type="InterPro" id="IPR017937">
    <property type="entry name" value="Thioredoxin_CS"/>
</dbReference>
<dbReference type="PANTHER" id="PTHR45663">
    <property type="entry name" value="GEO12009P1"/>
    <property type="match status" value="1"/>
</dbReference>
<keyword evidence="13" id="KW-1185">Reference proteome</keyword>
<dbReference type="PRINTS" id="PR00421">
    <property type="entry name" value="THIOREDOXIN"/>
</dbReference>
<accession>A0A366I4U8</accession>
<dbReference type="GO" id="GO:0045454">
    <property type="term" value="P:cell redox homeostasis"/>
    <property type="evidence" value="ECO:0007669"/>
    <property type="project" value="TreeGrafter"/>
</dbReference>
<sequence length="108" mass="11633">MSDKIIHLTDGSFDTQVLDAEGVTLVDFWAEWCGPCKMIAPILDEIAEEFAGKLTVAKLNIDENPATAPKFGIRGIPTLLLFKNGEVAATKVGALSKGQLKEFLTANL</sequence>
<gene>
    <name evidence="12" type="ORF">DES54_11263</name>
</gene>
<keyword evidence="6 10" id="KW-0676">Redox-active center</keyword>
<evidence type="ECO:0000256" key="2">
    <source>
        <dbReference type="ARBA" id="ARBA00008987"/>
    </source>
</evidence>
<dbReference type="EMBL" id="QNRY01000012">
    <property type="protein sequence ID" value="RBP63240.1"/>
    <property type="molecule type" value="Genomic_DNA"/>
</dbReference>
<dbReference type="Gene3D" id="3.40.30.10">
    <property type="entry name" value="Glutaredoxin"/>
    <property type="match status" value="1"/>
</dbReference>
<dbReference type="PANTHER" id="PTHR45663:SF11">
    <property type="entry name" value="GEO12009P1"/>
    <property type="match status" value="1"/>
</dbReference>
<dbReference type="AlphaFoldDB" id="A0A366I4U8"/>
<comment type="similarity">
    <text evidence="2 8">Belongs to the thioredoxin family.</text>
</comment>
<evidence type="ECO:0000259" key="11">
    <source>
        <dbReference type="PROSITE" id="PS51352"/>
    </source>
</evidence>
<dbReference type="InterPro" id="IPR005746">
    <property type="entry name" value="Thioredoxin"/>
</dbReference>
<dbReference type="FunFam" id="3.40.30.10:FF:000001">
    <property type="entry name" value="Thioredoxin"/>
    <property type="match status" value="1"/>
</dbReference>
<feature type="active site" description="Nucleophile" evidence="9">
    <location>
        <position position="33"/>
    </location>
</feature>
<feature type="site" description="Contributes to redox potential value" evidence="9">
    <location>
        <position position="34"/>
    </location>
</feature>
<feature type="disulfide bond" description="Redox-active" evidence="10">
    <location>
        <begin position="33"/>
        <end position="36"/>
    </location>
</feature>
<dbReference type="NCBIfam" id="NF006898">
    <property type="entry name" value="PRK09381.1"/>
    <property type="match status" value="1"/>
</dbReference>
<feature type="domain" description="Thioredoxin" evidence="11">
    <location>
        <begin position="1"/>
        <end position="108"/>
    </location>
</feature>
<organism evidence="12 13">
    <name type="scientific">Brenneria salicis ATCC 15712 = DSM 30166</name>
    <dbReference type="NCBI Taxonomy" id="714314"/>
    <lineage>
        <taxon>Bacteria</taxon>
        <taxon>Pseudomonadati</taxon>
        <taxon>Pseudomonadota</taxon>
        <taxon>Gammaproteobacteria</taxon>
        <taxon>Enterobacterales</taxon>
        <taxon>Pectobacteriaceae</taxon>
        <taxon>Brenneria</taxon>
    </lineage>
</organism>
<reference evidence="12 13" key="1">
    <citation type="submission" date="2018-06" db="EMBL/GenBank/DDBJ databases">
        <title>Genomic Encyclopedia of Type Strains, Phase IV (KMG-IV): sequencing the most valuable type-strain genomes for metagenomic binning, comparative biology and taxonomic classification.</title>
        <authorList>
            <person name="Goeker M."/>
        </authorList>
    </citation>
    <scope>NUCLEOTIDE SEQUENCE [LARGE SCALE GENOMIC DNA]</scope>
    <source>
        <strain evidence="12 13">DSM 30166</strain>
    </source>
</reference>
<evidence type="ECO:0000313" key="12">
    <source>
        <dbReference type="EMBL" id="RBP63240.1"/>
    </source>
</evidence>
<dbReference type="OrthoDB" id="9790390at2"/>
<dbReference type="InterPro" id="IPR036249">
    <property type="entry name" value="Thioredoxin-like_sf"/>
</dbReference>
<evidence type="ECO:0000256" key="6">
    <source>
        <dbReference type="ARBA" id="ARBA00023284"/>
    </source>
</evidence>
<dbReference type="CDD" id="cd02947">
    <property type="entry name" value="TRX_family"/>
    <property type="match status" value="1"/>
</dbReference>